<dbReference type="Proteomes" id="UP000291613">
    <property type="component" value="Unassembled WGS sequence"/>
</dbReference>
<accession>A0A4Q9GHH1</accession>
<gene>
    <name evidence="1" type="ORF">EYR15_10820</name>
</gene>
<dbReference type="PROSITE" id="PS51257">
    <property type="entry name" value="PROKAR_LIPOPROTEIN"/>
    <property type="match status" value="1"/>
</dbReference>
<reference evidence="1 2" key="1">
    <citation type="submission" date="2019-02" db="EMBL/GenBank/DDBJ databases">
        <title>Hansschlegelia quercus sp. nov., a novel methylotrophic bacterium from buds of oak (Quercus robur L.).</title>
        <authorList>
            <person name="Agafonova N.V."/>
            <person name="Kaparullina E.N."/>
            <person name="Grouzdev D.S."/>
            <person name="Doronina N.V."/>
        </authorList>
    </citation>
    <scope>NUCLEOTIDE SEQUENCE [LARGE SCALE GENOMIC DNA]</scope>
    <source>
        <strain evidence="1 2">Dub</strain>
    </source>
</reference>
<dbReference type="AlphaFoldDB" id="A0A4Q9GHH1"/>
<dbReference type="EMBL" id="SIUB01000004">
    <property type="protein sequence ID" value="TBN53492.1"/>
    <property type="molecule type" value="Genomic_DNA"/>
</dbReference>
<dbReference type="OrthoDB" id="8231111at2"/>
<protein>
    <submittedName>
        <fullName evidence="1">Uncharacterized protein</fullName>
    </submittedName>
</protein>
<organism evidence="1 2">
    <name type="scientific">Hansschlegelia quercus</name>
    <dbReference type="NCBI Taxonomy" id="2528245"/>
    <lineage>
        <taxon>Bacteria</taxon>
        <taxon>Pseudomonadati</taxon>
        <taxon>Pseudomonadota</taxon>
        <taxon>Alphaproteobacteria</taxon>
        <taxon>Hyphomicrobiales</taxon>
        <taxon>Methylopilaceae</taxon>
        <taxon>Hansschlegelia</taxon>
    </lineage>
</organism>
<keyword evidence="2" id="KW-1185">Reference proteome</keyword>
<evidence type="ECO:0000313" key="2">
    <source>
        <dbReference type="Proteomes" id="UP000291613"/>
    </source>
</evidence>
<evidence type="ECO:0000313" key="1">
    <source>
        <dbReference type="EMBL" id="TBN53492.1"/>
    </source>
</evidence>
<dbReference type="RefSeq" id="WP_131003548.1">
    <property type="nucleotide sequence ID" value="NZ_JBHSZR010000007.1"/>
</dbReference>
<name>A0A4Q9GHH1_9HYPH</name>
<proteinExistence type="predicted"/>
<comment type="caution">
    <text evidence="1">The sequence shown here is derived from an EMBL/GenBank/DDBJ whole genome shotgun (WGS) entry which is preliminary data.</text>
</comment>
<sequence length="140" mass="15281">MTATRAKLGAASVVVIMACGSGSGVRAGIQQQFQGSWVADSFECRDVFITKAGKTLFRSKHDNTLPGFVVEGSRIRGKTASCSLISIKQTSNGYVAALNCKSQIMFGAMSVSLRLKDQDTIERYDPSFPEMRETYHRCVD</sequence>